<dbReference type="RefSeq" id="WP_109948055.1">
    <property type="nucleotide sequence ID" value="NZ_QGSV01000438.1"/>
</dbReference>
<evidence type="ECO:0008006" key="4">
    <source>
        <dbReference type="Google" id="ProtNLM"/>
    </source>
</evidence>
<keyword evidence="3" id="KW-1185">Reference proteome</keyword>
<dbReference type="OrthoDB" id="4327547at2"/>
<dbReference type="EMBL" id="QGSV01000438">
    <property type="protein sequence ID" value="PWU43418.1"/>
    <property type="molecule type" value="Genomic_DNA"/>
</dbReference>
<dbReference type="AlphaFoldDB" id="A0A317JSR8"/>
<proteinExistence type="predicted"/>
<gene>
    <name evidence="2" type="ORF">DLJ46_31115</name>
</gene>
<keyword evidence="1" id="KW-0472">Membrane</keyword>
<protein>
    <recommendedName>
        <fullName evidence="4">YcxB-like protein domain-containing protein</fullName>
    </recommendedName>
</protein>
<sequence>MSADAPAAQPVLLEYTLTADDLVDGLTAAHRVVRRPWYLRQLAPLVTAAVVLVVVAKTALAGDGTPTMWIALAVAVAILLLLTAGMSRLLRRLADPAKLTYRWSARQMIRGNPGLAQPLRVAVGADGLHIVAAGGETTARWAQHPYHVETPRSFVLLASDRLGAGVLVLPKRAIGETDAAGLRALLSAHTGRLG</sequence>
<feature type="transmembrane region" description="Helical" evidence="1">
    <location>
        <begin position="68"/>
        <end position="90"/>
    </location>
</feature>
<organism evidence="2 3">
    <name type="scientific">Micromonospora globispora</name>
    <dbReference type="NCBI Taxonomy" id="1450148"/>
    <lineage>
        <taxon>Bacteria</taxon>
        <taxon>Bacillati</taxon>
        <taxon>Actinomycetota</taxon>
        <taxon>Actinomycetes</taxon>
        <taxon>Micromonosporales</taxon>
        <taxon>Micromonosporaceae</taxon>
        <taxon>Micromonospora</taxon>
    </lineage>
</organism>
<dbReference type="Proteomes" id="UP000245683">
    <property type="component" value="Unassembled WGS sequence"/>
</dbReference>
<keyword evidence="1" id="KW-0812">Transmembrane</keyword>
<evidence type="ECO:0000256" key="1">
    <source>
        <dbReference type="SAM" id="Phobius"/>
    </source>
</evidence>
<feature type="transmembrane region" description="Helical" evidence="1">
    <location>
        <begin position="42"/>
        <end position="62"/>
    </location>
</feature>
<name>A0A317JSR8_9ACTN</name>
<keyword evidence="1" id="KW-1133">Transmembrane helix</keyword>
<reference evidence="3" key="1">
    <citation type="submission" date="2018-05" db="EMBL/GenBank/DDBJ databases">
        <title>Micromonospora globispora sp. nov. and Micromonospora rugosa sp. nov., isolated from marine sediment.</title>
        <authorList>
            <person name="Carro L."/>
            <person name="Aysel V."/>
            <person name="Cetin D."/>
            <person name="Igual J.M."/>
            <person name="Klenk H.-P."/>
            <person name="Trujillo M.E."/>
            <person name="Sahin N."/>
        </authorList>
    </citation>
    <scope>NUCLEOTIDE SEQUENCE [LARGE SCALE GENOMIC DNA]</scope>
    <source>
        <strain evidence="3">S2904</strain>
    </source>
</reference>
<evidence type="ECO:0000313" key="2">
    <source>
        <dbReference type="EMBL" id="PWU43418.1"/>
    </source>
</evidence>
<evidence type="ECO:0000313" key="3">
    <source>
        <dbReference type="Proteomes" id="UP000245683"/>
    </source>
</evidence>
<comment type="caution">
    <text evidence="2">The sequence shown here is derived from an EMBL/GenBank/DDBJ whole genome shotgun (WGS) entry which is preliminary data.</text>
</comment>
<accession>A0A317JSR8</accession>